<gene>
    <name evidence="2" type="ORF">MM415A00136_0047</name>
    <name evidence="1" type="ORF">MM415B00397_0062</name>
</gene>
<reference evidence="1" key="1">
    <citation type="submission" date="2020-03" db="EMBL/GenBank/DDBJ databases">
        <title>The deep terrestrial virosphere.</title>
        <authorList>
            <person name="Holmfeldt K."/>
            <person name="Nilsson E."/>
            <person name="Simone D."/>
            <person name="Lopez-Fernandez M."/>
            <person name="Wu X."/>
            <person name="de Brujin I."/>
            <person name="Lundin D."/>
            <person name="Andersson A."/>
            <person name="Bertilsson S."/>
            <person name="Dopson M."/>
        </authorList>
    </citation>
    <scope>NUCLEOTIDE SEQUENCE</scope>
    <source>
        <strain evidence="2">MM415A00136</strain>
        <strain evidence="1">MM415B00397</strain>
    </source>
</reference>
<proteinExistence type="predicted"/>
<dbReference type="EMBL" id="MT141538">
    <property type="protein sequence ID" value="QJA65450.1"/>
    <property type="molecule type" value="Genomic_DNA"/>
</dbReference>
<evidence type="ECO:0000313" key="2">
    <source>
        <dbReference type="EMBL" id="QJI05165.1"/>
    </source>
</evidence>
<organism evidence="1">
    <name type="scientific">viral metagenome</name>
    <dbReference type="NCBI Taxonomy" id="1070528"/>
    <lineage>
        <taxon>unclassified sequences</taxon>
        <taxon>metagenomes</taxon>
        <taxon>organismal metagenomes</taxon>
    </lineage>
</organism>
<name>A0A6M3J6G4_9ZZZZ</name>
<dbReference type="EMBL" id="MT145195">
    <property type="protein sequence ID" value="QJI05165.1"/>
    <property type="molecule type" value="Genomic_DNA"/>
</dbReference>
<dbReference type="AlphaFoldDB" id="A0A6M3J6G4"/>
<accession>A0A6M3J6G4</accession>
<sequence length="115" mass="13310">MKPKEKTLDWREPRYVNTIIGLINANPPTLREDIAMVVNTELAQAYQEGIERCVEEIEKEQGEFDDPVKTGEGKHPDVLWSDCDACRQDHDIRWGLEFAQKRLEALKGLTQKDKE</sequence>
<protein>
    <submittedName>
        <fullName evidence="1">Uncharacterized protein</fullName>
    </submittedName>
</protein>
<evidence type="ECO:0000313" key="1">
    <source>
        <dbReference type="EMBL" id="QJA65450.1"/>
    </source>
</evidence>